<dbReference type="SUPFAM" id="SSF57701">
    <property type="entry name" value="Zn2/Cys6 DNA-binding domain"/>
    <property type="match status" value="1"/>
</dbReference>
<feature type="domain" description="Zn(2)-C6 fungal-type" evidence="7">
    <location>
        <begin position="36"/>
        <end position="65"/>
    </location>
</feature>
<dbReference type="GO" id="GO:0006351">
    <property type="term" value="P:DNA-templated transcription"/>
    <property type="evidence" value="ECO:0007669"/>
    <property type="project" value="InterPro"/>
</dbReference>
<dbReference type="PROSITE" id="PS00463">
    <property type="entry name" value="ZN2_CY6_FUNGAL_1"/>
    <property type="match status" value="1"/>
</dbReference>
<keyword evidence="3" id="KW-0805">Transcription regulation</keyword>
<dbReference type="InterPro" id="IPR036864">
    <property type="entry name" value="Zn2-C6_fun-type_DNA-bd_sf"/>
</dbReference>
<dbReference type="OrthoDB" id="435881at2759"/>
<dbReference type="GO" id="GO:0005634">
    <property type="term" value="C:nucleus"/>
    <property type="evidence" value="ECO:0007669"/>
    <property type="project" value="UniProtKB-SubCell"/>
</dbReference>
<dbReference type="KEGG" id="pcs:N7525_010737"/>
<proteinExistence type="predicted"/>
<keyword evidence="5" id="KW-0804">Transcription</keyword>
<evidence type="ECO:0000256" key="5">
    <source>
        <dbReference type="ARBA" id="ARBA00023163"/>
    </source>
</evidence>
<evidence type="ECO:0000256" key="1">
    <source>
        <dbReference type="ARBA" id="ARBA00004123"/>
    </source>
</evidence>
<dbReference type="Pfam" id="PF04082">
    <property type="entry name" value="Fungal_trans"/>
    <property type="match status" value="1"/>
</dbReference>
<dbReference type="PANTHER" id="PTHR31001:SF50">
    <property type="entry name" value="ZN(II)2CYS6 TRANSCRIPTION FACTOR (EUROFUNG)"/>
    <property type="match status" value="1"/>
</dbReference>
<dbReference type="EMBL" id="AM920431">
    <property type="protein sequence ID" value="CAP93684.1"/>
    <property type="molecule type" value="Genomic_DNA"/>
</dbReference>
<dbReference type="CDD" id="cd12148">
    <property type="entry name" value="fungal_TF_MHR"/>
    <property type="match status" value="1"/>
</dbReference>
<dbReference type="OMA" id="WSICILD"/>
<evidence type="ECO:0000256" key="3">
    <source>
        <dbReference type="ARBA" id="ARBA00023015"/>
    </source>
</evidence>
<evidence type="ECO:0000313" key="8">
    <source>
        <dbReference type="EMBL" id="CAP93684.1"/>
    </source>
</evidence>
<evidence type="ECO:0000313" key="9">
    <source>
        <dbReference type="Proteomes" id="UP000000724"/>
    </source>
</evidence>
<dbReference type="SMART" id="SM00066">
    <property type="entry name" value="GAL4"/>
    <property type="match status" value="1"/>
</dbReference>
<dbReference type="BioCyc" id="PCHR:PC16G10140-MONOMER"/>
<protein>
    <submittedName>
        <fullName evidence="8">Pc16g10140 protein</fullName>
    </submittedName>
</protein>
<dbReference type="InterPro" id="IPR050613">
    <property type="entry name" value="Sec_Metabolite_Reg"/>
</dbReference>
<dbReference type="PANTHER" id="PTHR31001">
    <property type="entry name" value="UNCHARACTERIZED TRANSCRIPTIONAL REGULATORY PROTEIN"/>
    <property type="match status" value="1"/>
</dbReference>
<evidence type="ECO:0000259" key="7">
    <source>
        <dbReference type="PROSITE" id="PS50048"/>
    </source>
</evidence>
<dbReference type="AlphaFoldDB" id="B6H921"/>
<dbReference type="PROSITE" id="PS50048">
    <property type="entry name" value="ZN2_CY6_FUNGAL_2"/>
    <property type="match status" value="1"/>
</dbReference>
<dbReference type="SMART" id="SM00906">
    <property type="entry name" value="Fungal_trans"/>
    <property type="match status" value="1"/>
</dbReference>
<dbReference type="Pfam" id="PF00172">
    <property type="entry name" value="Zn_clus"/>
    <property type="match status" value="1"/>
</dbReference>
<accession>B6H921</accession>
<dbReference type="Proteomes" id="UP000000724">
    <property type="component" value="Contig Pc00c16"/>
</dbReference>
<dbReference type="GeneID" id="8315884"/>
<evidence type="ECO:0000256" key="4">
    <source>
        <dbReference type="ARBA" id="ARBA00023125"/>
    </source>
</evidence>
<gene>
    <name evidence="8" type="ORF">Pc16g10140</name>
    <name evidence="8" type="ORF">PCH_Pc16g10140</name>
</gene>
<dbReference type="HOGENOM" id="CLU_305453_0_0_1"/>
<comment type="subcellular location">
    <subcellularLocation>
        <location evidence="1">Nucleus</location>
    </subcellularLocation>
</comment>
<keyword evidence="2" id="KW-0479">Metal-binding</keyword>
<dbReference type="GO" id="GO:0008270">
    <property type="term" value="F:zinc ion binding"/>
    <property type="evidence" value="ECO:0007669"/>
    <property type="project" value="InterPro"/>
</dbReference>
<dbReference type="InterPro" id="IPR007219">
    <property type="entry name" value="XnlR_reg_dom"/>
</dbReference>
<sequence>MAERSEDPSHYSNRLRAMQDTHAVPSARSPELQQLSCVTCRRRKVKCNRRDPCSNCVKTGIACVFPASARKFERASKPPKIDVIDRLKRLEDMVKNIQHPIFPETTSPPMDTAGNGIVTAFEKCPFLDTDPRVARQKHGSPEEFGRLMVDNGCSRYISNRLWASLSDQIDELHDLLVPSSSHIDEYLSPDNVHYGHQHYDCFLFGFNSVAHTLDNYHPHPEQLVSLWDNYHRNVAPLLMFIHAETIKEVFLKFHVGPKSLDSDSECLLFAVYFSASVSMGTDQCVLELGDTKEAITSHFRFATEQAFVRAELTSSKSLMLVQAAVLYLKSLRALEQMRAVWTMTSIVIRLATGLGLHRDGSAFNLQPFDVEMRRRLWWSICILDIQTAEDQGTDPMLHDVLYDTQLPLNINDEEIRPGMKDMPRANAGHTSLTYFLLQCEVALATRRLTYYLPGNPCSALQTIEERQALLQDLDRRLNERYVRHLDTTNPLHWACSKLVDTAVAKLSLIIYQPLDKTQNIASLPQDIQSRLLLKAVEVIELAHLFQTDIRIVRWKWELQAHTPWYAVAYVLAELCNSRDSWEMERAWSSVSKIVKDWQVHAFRQNRPLWRPLSRLMMRAASCLDNQKEDATQPGITLDDSVSRKQLSDPVNSIFAADASSYFNQPSDETQPQNTVTPYFGMIPHMGLEESSEIFGEFDPLHPDLWSCGLPISPNVYKKLGRWSVYSQAYTNINYLSQNGFLSNMVVGMKNSQRIRRRLYSFPPTTGDASFAEGTSSHVHKCKSYIIETMGSCTTTTPSQNQFPTLAIMPLPKDPMVLRTNKLIPLLHIQPPSWNKDILRPKPNPQVPRLARKLRALLNQSTAKPKAPRARLNKKETQLCRASGISVSNKNYAAQELVVALGDPAPYCVSVDYPAYIPWPSPSLSGHVIGRAWTKGEYFERKLTHTKRQLWILITRILQSMHSIQVVYNCTT</sequence>
<name>B6H921_PENRW</name>
<dbReference type="Gene3D" id="4.10.240.10">
    <property type="entry name" value="Zn(2)-C6 fungal-type DNA-binding domain"/>
    <property type="match status" value="1"/>
</dbReference>
<dbReference type="eggNOG" id="ENOG502SIT3">
    <property type="taxonomic scope" value="Eukaryota"/>
</dbReference>
<evidence type="ECO:0000256" key="2">
    <source>
        <dbReference type="ARBA" id="ARBA00022723"/>
    </source>
</evidence>
<dbReference type="InterPro" id="IPR001138">
    <property type="entry name" value="Zn2Cys6_DnaBD"/>
</dbReference>
<keyword evidence="6" id="KW-0539">Nucleus</keyword>
<reference evidence="8 9" key="1">
    <citation type="journal article" date="2008" name="Nat. Biotechnol.">
        <title>Genome sequencing and analysis of the filamentous fungus Penicillium chrysogenum.</title>
        <authorList>
            <person name="van den Berg M.A."/>
            <person name="Albang R."/>
            <person name="Albermann K."/>
            <person name="Badger J.H."/>
            <person name="Daran J.-M."/>
            <person name="Driessen A.J.M."/>
            <person name="Garcia-Estrada C."/>
            <person name="Fedorova N.D."/>
            <person name="Harris D.M."/>
            <person name="Heijne W.H.M."/>
            <person name="Joardar V.S."/>
            <person name="Kiel J.A.K.W."/>
            <person name="Kovalchuk A."/>
            <person name="Martin J.F."/>
            <person name="Nierman W.C."/>
            <person name="Nijland J.G."/>
            <person name="Pronk J.T."/>
            <person name="Roubos J.A."/>
            <person name="van der Klei I.J."/>
            <person name="van Peij N.N.M.E."/>
            <person name="Veenhuis M."/>
            <person name="von Doehren H."/>
            <person name="Wagner C."/>
            <person name="Wortman J.R."/>
            <person name="Bovenberg R.A.L."/>
        </authorList>
    </citation>
    <scope>NUCLEOTIDE SEQUENCE [LARGE SCALE GENOMIC DNA]</scope>
    <source>
        <strain evidence="9">ATCC 28089 / DSM 1075 / NRRL 1951 / Wisconsin 54-1255</strain>
    </source>
</reference>
<dbReference type="GO" id="GO:0003677">
    <property type="term" value="F:DNA binding"/>
    <property type="evidence" value="ECO:0007669"/>
    <property type="project" value="UniProtKB-KW"/>
</dbReference>
<keyword evidence="9" id="KW-1185">Reference proteome</keyword>
<dbReference type="CDD" id="cd00067">
    <property type="entry name" value="GAL4"/>
    <property type="match status" value="1"/>
</dbReference>
<dbReference type="GO" id="GO:0000981">
    <property type="term" value="F:DNA-binding transcription factor activity, RNA polymerase II-specific"/>
    <property type="evidence" value="ECO:0007669"/>
    <property type="project" value="InterPro"/>
</dbReference>
<evidence type="ECO:0000256" key="6">
    <source>
        <dbReference type="ARBA" id="ARBA00023242"/>
    </source>
</evidence>
<organism evidence="8 9">
    <name type="scientific">Penicillium rubens (strain ATCC 28089 / DSM 1075 / NRRL 1951 / Wisconsin 54-1255)</name>
    <name type="common">Penicillium chrysogenum</name>
    <dbReference type="NCBI Taxonomy" id="500485"/>
    <lineage>
        <taxon>Eukaryota</taxon>
        <taxon>Fungi</taxon>
        <taxon>Dikarya</taxon>
        <taxon>Ascomycota</taxon>
        <taxon>Pezizomycotina</taxon>
        <taxon>Eurotiomycetes</taxon>
        <taxon>Eurotiomycetidae</taxon>
        <taxon>Eurotiales</taxon>
        <taxon>Aspergillaceae</taxon>
        <taxon>Penicillium</taxon>
        <taxon>Penicillium chrysogenum species complex</taxon>
    </lineage>
</organism>
<keyword evidence="4" id="KW-0238">DNA-binding</keyword>
<dbReference type="VEuPathDB" id="FungiDB:PCH_Pc16g10140"/>